<evidence type="ECO:0000259" key="4">
    <source>
        <dbReference type="Pfam" id="PF12595"/>
    </source>
</evidence>
<dbReference type="InterPro" id="IPR051512">
    <property type="entry name" value="Inactive_Rhomboid"/>
</dbReference>
<proteinExistence type="inferred from homology"/>
<keyword evidence="6" id="KW-1185">Reference proteome</keyword>
<evidence type="ECO:0000313" key="6">
    <source>
        <dbReference type="Proteomes" id="UP001476798"/>
    </source>
</evidence>
<comment type="caution">
    <text evidence="5">The sequence shown here is derived from an EMBL/GenBank/DDBJ whole genome shotgun (WGS) entry which is preliminary data.</text>
</comment>
<protein>
    <recommendedName>
        <fullName evidence="2">Inactive rhomboid protein</fullName>
        <shortName evidence="2">iRhom</shortName>
    </recommendedName>
    <alternativeName>
        <fullName evidence="2">Rhomboid family member</fullName>
    </alternativeName>
    <alternativeName>
        <fullName evidence="2">Rhomboid veinlet-like protein</fullName>
    </alternativeName>
</protein>
<comment type="similarity">
    <text evidence="1 2">Belongs to the peptidase S54 family.</text>
</comment>
<reference evidence="5 6" key="1">
    <citation type="submission" date="2021-06" db="EMBL/GenBank/DDBJ databases">
        <authorList>
            <person name="Palmer J.M."/>
        </authorList>
    </citation>
    <scope>NUCLEOTIDE SEQUENCE [LARGE SCALE GENOMIC DNA]</scope>
    <source>
        <strain evidence="5 6">GA_2019</strain>
        <tissue evidence="5">Muscle</tissue>
    </source>
</reference>
<dbReference type="Proteomes" id="UP001476798">
    <property type="component" value="Unassembled WGS sequence"/>
</dbReference>
<keyword evidence="2" id="KW-0256">Endoplasmic reticulum</keyword>
<accession>A0ABV0PKS2</accession>
<feature type="region of interest" description="Disordered" evidence="3">
    <location>
        <begin position="1"/>
        <end position="27"/>
    </location>
</feature>
<dbReference type="PANTHER" id="PTHR45965:SF2">
    <property type="entry name" value="INACTIVE RHOMBOID PROTEIN 2"/>
    <property type="match status" value="1"/>
</dbReference>
<evidence type="ECO:0000313" key="5">
    <source>
        <dbReference type="EMBL" id="MEQ2184064.1"/>
    </source>
</evidence>
<gene>
    <name evidence="5" type="ORF">GOODEAATRI_004149</name>
</gene>
<dbReference type="EMBL" id="JAHRIO010080135">
    <property type="protein sequence ID" value="MEQ2184064.1"/>
    <property type="molecule type" value="Genomic_DNA"/>
</dbReference>
<comment type="subcellular location">
    <subcellularLocation>
        <location evidence="2">Endoplasmic reticulum membrane</location>
        <topology evidence="2">Multi-pass membrane protein</topology>
    </subcellularLocation>
</comment>
<name>A0ABV0PKS2_9TELE</name>
<feature type="domain" description="Inactive rhomboid protein 1/2 N-terminal" evidence="4">
    <location>
        <begin position="15"/>
        <end position="120"/>
    </location>
</feature>
<dbReference type="PANTHER" id="PTHR45965">
    <property type="entry name" value="INACTIVE RHOMBOID PROTEIN"/>
    <property type="match status" value="1"/>
</dbReference>
<comment type="function">
    <text evidence="2">Regulates ADAM17 protease, a sheddase of the epidermal growth factor (EGF) receptor ligands and TNF, thereby plays a role in sleep, cell survival, proliferation, migration and inflammation. Does not exhibit any protease activity on its own.</text>
</comment>
<dbReference type="InterPro" id="IPR022241">
    <property type="entry name" value="iRhom1_2_N"/>
</dbReference>
<evidence type="ECO:0000256" key="1">
    <source>
        <dbReference type="ARBA" id="ARBA00009045"/>
    </source>
</evidence>
<sequence>MDSGLPRTPHTTHGGPFTPGVTSLSSFTSQRSGYCRFPRRKRESVARMSIRAASNLLRGRSGLAGSHAGRGVPRRSFLQASWMEEDTVDSADTSASLFFSKVDAHEEMYSMADDVFESPPMSASVAFSEQPEPKTCNLLFHFSTLTLSLSGCSKDVSRTPKTPIAVAEKGHPHRGRRIASQVKHFAFDKKKRHYGMGVVGTWLNRHYRRSLSSNIQKQLDDFHSHRSRDCISTRFN</sequence>
<dbReference type="Pfam" id="PF12595">
    <property type="entry name" value="iRhom1-2_N"/>
    <property type="match status" value="1"/>
</dbReference>
<organism evidence="5 6">
    <name type="scientific">Goodea atripinnis</name>
    <dbReference type="NCBI Taxonomy" id="208336"/>
    <lineage>
        <taxon>Eukaryota</taxon>
        <taxon>Metazoa</taxon>
        <taxon>Chordata</taxon>
        <taxon>Craniata</taxon>
        <taxon>Vertebrata</taxon>
        <taxon>Euteleostomi</taxon>
        <taxon>Actinopterygii</taxon>
        <taxon>Neopterygii</taxon>
        <taxon>Teleostei</taxon>
        <taxon>Neoteleostei</taxon>
        <taxon>Acanthomorphata</taxon>
        <taxon>Ovalentaria</taxon>
        <taxon>Atherinomorphae</taxon>
        <taxon>Cyprinodontiformes</taxon>
        <taxon>Goodeidae</taxon>
        <taxon>Goodea</taxon>
    </lineage>
</organism>
<evidence type="ECO:0000256" key="3">
    <source>
        <dbReference type="SAM" id="MobiDB-lite"/>
    </source>
</evidence>
<feature type="compositionally biased region" description="Low complexity" evidence="3">
    <location>
        <begin position="1"/>
        <end position="20"/>
    </location>
</feature>
<evidence type="ECO:0000256" key="2">
    <source>
        <dbReference type="RuleBase" id="RU369051"/>
    </source>
</evidence>